<comment type="caution">
    <text evidence="1">The sequence shown here is derived from an EMBL/GenBank/DDBJ whole genome shotgun (WGS) entry which is preliminary data.</text>
</comment>
<name>A0A553MZ57_9TELE</name>
<evidence type="ECO:0000313" key="1">
    <source>
        <dbReference type="EMBL" id="TRY58476.1"/>
    </source>
</evidence>
<dbReference type="AlphaFoldDB" id="A0A553MZ57"/>
<sequence>MATDEALESLALRADIRLHAHGVEVLRASVSMPRFALSFHIERRIGEAAARQCLLKAFRALDHFHLSSRQYSAAWGFTGSLGSVCRLNAVTLAFCLQTHGYSIHSREQTSLREFPLTI</sequence>
<organism evidence="1 2">
    <name type="scientific">Danionella cerebrum</name>
    <dbReference type="NCBI Taxonomy" id="2873325"/>
    <lineage>
        <taxon>Eukaryota</taxon>
        <taxon>Metazoa</taxon>
        <taxon>Chordata</taxon>
        <taxon>Craniata</taxon>
        <taxon>Vertebrata</taxon>
        <taxon>Euteleostomi</taxon>
        <taxon>Actinopterygii</taxon>
        <taxon>Neopterygii</taxon>
        <taxon>Teleostei</taxon>
        <taxon>Ostariophysi</taxon>
        <taxon>Cypriniformes</taxon>
        <taxon>Danionidae</taxon>
        <taxon>Danioninae</taxon>
        <taxon>Danionella</taxon>
    </lineage>
</organism>
<keyword evidence="2" id="KW-1185">Reference proteome</keyword>
<dbReference type="Proteomes" id="UP000316079">
    <property type="component" value="Unassembled WGS sequence"/>
</dbReference>
<dbReference type="EMBL" id="SRMA01027191">
    <property type="protein sequence ID" value="TRY58476.1"/>
    <property type="molecule type" value="Genomic_DNA"/>
</dbReference>
<evidence type="ECO:0000313" key="2">
    <source>
        <dbReference type="Proteomes" id="UP000316079"/>
    </source>
</evidence>
<protein>
    <submittedName>
        <fullName evidence="1">Uncharacterized protein</fullName>
    </submittedName>
</protein>
<accession>A0A553MZ57</accession>
<reference evidence="1 2" key="1">
    <citation type="journal article" date="2019" name="Sci. Data">
        <title>Hybrid genome assembly and annotation of Danionella translucida.</title>
        <authorList>
            <person name="Kadobianskyi M."/>
            <person name="Schulze L."/>
            <person name="Schuelke M."/>
            <person name="Judkewitz B."/>
        </authorList>
    </citation>
    <scope>NUCLEOTIDE SEQUENCE [LARGE SCALE GENOMIC DNA]</scope>
    <source>
        <strain evidence="1 2">Bolton</strain>
    </source>
</reference>
<proteinExistence type="predicted"/>
<gene>
    <name evidence="1" type="ORF">DNTS_002083</name>
</gene>